<dbReference type="SUPFAM" id="SSF46785">
    <property type="entry name" value="Winged helix' DNA-binding domain"/>
    <property type="match status" value="1"/>
</dbReference>
<dbReference type="EMBL" id="CP001145">
    <property type="protein sequence ID" value="ACI17003.1"/>
    <property type="molecule type" value="Genomic_DNA"/>
</dbReference>
<keyword evidence="1" id="KW-0805">Transcription regulation</keyword>
<evidence type="ECO:0000259" key="4">
    <source>
        <dbReference type="PROSITE" id="PS50987"/>
    </source>
</evidence>
<dbReference type="CDD" id="cd00090">
    <property type="entry name" value="HTH_ARSR"/>
    <property type="match status" value="1"/>
</dbReference>
<dbReference type="InterPro" id="IPR036388">
    <property type="entry name" value="WH-like_DNA-bd_sf"/>
</dbReference>
<dbReference type="OrthoDB" id="9794330at2"/>
<evidence type="ECO:0000313" key="5">
    <source>
        <dbReference type="EMBL" id="ACI17003.1"/>
    </source>
</evidence>
<dbReference type="SMART" id="SM00419">
    <property type="entry name" value="HTH_CRP"/>
    <property type="match status" value="1"/>
</dbReference>
<dbReference type="PRINTS" id="PR00778">
    <property type="entry name" value="HTHARSR"/>
</dbReference>
<sequence>MSDYSNEQLLKDEMLVCNLADFFDIFGDTSRIKILLALHDKSLPVSSIAELTGLSASAVSHHLSLLRGRRVVKVERKGKYRVYELDDDHVSSVLKMAISHIQEVK</sequence>
<dbReference type="InterPro" id="IPR051011">
    <property type="entry name" value="Metal_resp_trans_reg"/>
</dbReference>
<organism evidence="5 6">
    <name type="scientific">Coprothermobacter proteolyticus (strain ATCC 35245 / DSM 5265 / OCM 4 / BT)</name>
    <dbReference type="NCBI Taxonomy" id="309798"/>
    <lineage>
        <taxon>Bacteria</taxon>
        <taxon>Pseudomonadati</taxon>
        <taxon>Coprothermobacterota</taxon>
        <taxon>Coprothermobacteria</taxon>
        <taxon>Coprothermobacterales</taxon>
        <taxon>Coprothermobacteraceae</taxon>
        <taxon>Coprothermobacter</taxon>
    </lineage>
</organism>
<evidence type="ECO:0000256" key="3">
    <source>
        <dbReference type="ARBA" id="ARBA00023163"/>
    </source>
</evidence>
<dbReference type="AlphaFoldDB" id="B5Y6Z2"/>
<evidence type="ECO:0000256" key="1">
    <source>
        <dbReference type="ARBA" id="ARBA00023015"/>
    </source>
</evidence>
<evidence type="ECO:0000313" key="6">
    <source>
        <dbReference type="Proteomes" id="UP000001732"/>
    </source>
</evidence>
<dbReference type="PANTHER" id="PTHR43132">
    <property type="entry name" value="ARSENICAL RESISTANCE OPERON REPRESSOR ARSR-RELATED"/>
    <property type="match status" value="1"/>
</dbReference>
<dbReference type="InterPro" id="IPR036390">
    <property type="entry name" value="WH_DNA-bd_sf"/>
</dbReference>
<gene>
    <name evidence="5" type="ordered locus">COPRO5265_0169</name>
</gene>
<dbReference type="NCBIfam" id="NF033788">
    <property type="entry name" value="HTH_metalloreg"/>
    <property type="match status" value="1"/>
</dbReference>
<dbReference type="KEGG" id="cpo:COPRO5265_0169"/>
<dbReference type="PANTHER" id="PTHR43132:SF6">
    <property type="entry name" value="HTH-TYPE TRANSCRIPTIONAL REPRESSOR CZRA"/>
    <property type="match status" value="1"/>
</dbReference>
<evidence type="ECO:0000256" key="2">
    <source>
        <dbReference type="ARBA" id="ARBA00023125"/>
    </source>
</evidence>
<dbReference type="Pfam" id="PF01022">
    <property type="entry name" value="HTH_5"/>
    <property type="match status" value="1"/>
</dbReference>
<dbReference type="SMART" id="SM00418">
    <property type="entry name" value="HTH_ARSR"/>
    <property type="match status" value="1"/>
</dbReference>
<dbReference type="PROSITE" id="PS50987">
    <property type="entry name" value="HTH_ARSR_2"/>
    <property type="match status" value="1"/>
</dbReference>
<dbReference type="InterPro" id="IPR012318">
    <property type="entry name" value="HTH_CRP"/>
</dbReference>
<keyword evidence="2" id="KW-0238">DNA-binding</keyword>
<keyword evidence="3" id="KW-0804">Transcription</keyword>
<dbReference type="InterPro" id="IPR011991">
    <property type="entry name" value="ArsR-like_HTH"/>
</dbReference>
<name>B5Y6Z2_COPPD</name>
<keyword evidence="6" id="KW-1185">Reference proteome</keyword>
<dbReference type="eggNOG" id="COG0640">
    <property type="taxonomic scope" value="Bacteria"/>
</dbReference>
<proteinExistence type="predicted"/>
<protein>
    <submittedName>
        <fullName evidence="5">Transcriptional regulator, ArsR family</fullName>
    </submittedName>
</protein>
<dbReference type="Proteomes" id="UP000001732">
    <property type="component" value="Chromosome"/>
</dbReference>
<reference evidence="6" key="1">
    <citation type="submission" date="2008-08" db="EMBL/GenBank/DDBJ databases">
        <title>The complete genome sequence of Coprothermobacter proteolyticus strain ATCC 5245 / DSM 5265 / BT.</title>
        <authorList>
            <person name="Dodson R.J."/>
            <person name="Durkin A.S."/>
            <person name="Wu M."/>
            <person name="Eisen J."/>
            <person name="Sutton G."/>
        </authorList>
    </citation>
    <scope>NUCLEOTIDE SEQUENCE [LARGE SCALE GENOMIC DNA]</scope>
    <source>
        <strain evidence="6">ATCC 35245 / DSM 5265 / OCM 4 / BT</strain>
    </source>
</reference>
<dbReference type="GO" id="GO:0003700">
    <property type="term" value="F:DNA-binding transcription factor activity"/>
    <property type="evidence" value="ECO:0007669"/>
    <property type="project" value="InterPro"/>
</dbReference>
<dbReference type="GO" id="GO:0003677">
    <property type="term" value="F:DNA binding"/>
    <property type="evidence" value="ECO:0007669"/>
    <property type="project" value="UniProtKB-KW"/>
</dbReference>
<dbReference type="STRING" id="309798.COPRO5265_0169"/>
<dbReference type="HOGENOM" id="CLU_097806_7_4_9"/>
<accession>B5Y6Z2</accession>
<feature type="domain" description="HTH arsR-type" evidence="4">
    <location>
        <begin position="11"/>
        <end position="105"/>
    </location>
</feature>
<dbReference type="InterPro" id="IPR001845">
    <property type="entry name" value="HTH_ArsR_DNA-bd_dom"/>
</dbReference>
<dbReference type="Gene3D" id="1.10.10.10">
    <property type="entry name" value="Winged helix-like DNA-binding domain superfamily/Winged helix DNA-binding domain"/>
    <property type="match status" value="1"/>
</dbReference>
<dbReference type="RefSeq" id="WP_012543655.1">
    <property type="nucleotide sequence ID" value="NC_011295.1"/>
</dbReference>
<reference evidence="5 6" key="2">
    <citation type="journal article" date="2014" name="Genome Announc.">
        <title>Complete Genome Sequence of Coprothermobacter proteolyticus DSM 5265.</title>
        <authorList>
            <person name="Alexiev A."/>
            <person name="Coil D.A."/>
            <person name="Badger J.H."/>
            <person name="Enticknap J."/>
            <person name="Ward N."/>
            <person name="Robb F.T."/>
            <person name="Eisen J.A."/>
        </authorList>
    </citation>
    <scope>NUCLEOTIDE SEQUENCE [LARGE SCALE GENOMIC DNA]</scope>
    <source>
        <strain evidence="6">ATCC 35245 / DSM 5265 / OCM 4 / BT</strain>
    </source>
</reference>